<evidence type="ECO:0000313" key="2">
    <source>
        <dbReference type="EMBL" id="GME68138.1"/>
    </source>
</evidence>
<protein>
    <submittedName>
        <fullName evidence="2">Unnamed protein product</fullName>
    </submittedName>
</protein>
<dbReference type="InterPro" id="IPR012337">
    <property type="entry name" value="RNaseH-like_sf"/>
</dbReference>
<feature type="domain" description="Piwi" evidence="1">
    <location>
        <begin position="26"/>
        <end position="349"/>
    </location>
</feature>
<dbReference type="SUPFAM" id="SSF53098">
    <property type="entry name" value="Ribonuclease H-like"/>
    <property type="match status" value="1"/>
</dbReference>
<dbReference type="InterPro" id="IPR003165">
    <property type="entry name" value="Piwi"/>
</dbReference>
<evidence type="ECO:0000259" key="1">
    <source>
        <dbReference type="PROSITE" id="PS50822"/>
    </source>
</evidence>
<dbReference type="Gene3D" id="3.30.420.10">
    <property type="entry name" value="Ribonuclease H-like superfamily/Ribonuclease H"/>
    <property type="match status" value="1"/>
</dbReference>
<dbReference type="PROSITE" id="PS50822">
    <property type="entry name" value="PIWI"/>
    <property type="match status" value="1"/>
</dbReference>
<proteinExistence type="predicted"/>
<dbReference type="Gene3D" id="3.40.50.2300">
    <property type="match status" value="1"/>
</dbReference>
<dbReference type="OrthoDB" id="10252740at2759"/>
<dbReference type="EMBL" id="BSXU01009107">
    <property type="protein sequence ID" value="GME68138.1"/>
    <property type="molecule type" value="Genomic_DNA"/>
</dbReference>
<comment type="caution">
    <text evidence="2">The sequence shown here is derived from an EMBL/GenBank/DDBJ whole genome shotgun (WGS) entry which is preliminary data.</text>
</comment>
<reference evidence="2" key="1">
    <citation type="submission" date="2023-04" db="EMBL/GenBank/DDBJ databases">
        <title>Ambrosiozyma monospora NBRC 1965.</title>
        <authorList>
            <person name="Ichikawa N."/>
            <person name="Sato H."/>
            <person name="Tonouchi N."/>
        </authorList>
    </citation>
    <scope>NUCLEOTIDE SEQUENCE</scope>
    <source>
        <strain evidence="2">NBRC 1965</strain>
    </source>
</reference>
<dbReference type="InterPro" id="IPR036397">
    <property type="entry name" value="RNaseH_sf"/>
</dbReference>
<organism evidence="2 3">
    <name type="scientific">Ambrosiozyma monospora</name>
    <name type="common">Yeast</name>
    <name type="synonym">Endomycopsis monosporus</name>
    <dbReference type="NCBI Taxonomy" id="43982"/>
    <lineage>
        <taxon>Eukaryota</taxon>
        <taxon>Fungi</taxon>
        <taxon>Dikarya</taxon>
        <taxon>Ascomycota</taxon>
        <taxon>Saccharomycotina</taxon>
        <taxon>Pichiomycetes</taxon>
        <taxon>Pichiales</taxon>
        <taxon>Pichiaceae</taxon>
        <taxon>Ambrosiozyma</taxon>
    </lineage>
</organism>
<sequence length="382" mass="42638">MISFTEDHVAEGVERHVRTLPKKPGYILSVLPEQNKTIYSGVKKALDVKLGIPNQCTLFNKFTKQKFDKFDLQMYALMSMKTCIKLGGVNHMLDPSSNSLLVKNNLPALVLGADVTHPTGTNEGQGVSIASVVGSVDQYFNTFPGSISLQEGRVEVIGEMAKMVFERCVAYHKKMQKFPNEVLFYRDGVSYGQFDIILKEEVPKVKEALKQIGLKYKLPNYKPKLTFLVIIKRHNTRFFPLEKNAKNSAGKLVAVESQENAMPGSVIEKGVTSVKYFDFFLQSQQALQGTAIPGHYFVLYDELNYKPDNIQALTYNLCNLFSRATKSVRVVPPAYYADLLCERGTCYIHGVVPRRGETHLEAATKSLGAGINQAVASTMVYI</sequence>
<dbReference type="Proteomes" id="UP001165063">
    <property type="component" value="Unassembled WGS sequence"/>
</dbReference>
<dbReference type="PANTHER" id="PTHR22891">
    <property type="entry name" value="EUKARYOTIC TRANSLATION INITIATION FACTOR 2C"/>
    <property type="match status" value="1"/>
</dbReference>
<dbReference type="Pfam" id="PF02171">
    <property type="entry name" value="Piwi"/>
    <property type="match status" value="1"/>
</dbReference>
<accession>A0A9W6SVZ4</accession>
<dbReference type="AlphaFoldDB" id="A0A9W6SVZ4"/>
<name>A0A9W6SVZ4_AMBMO</name>
<gene>
    <name evidence="2" type="ORF">Amon01_000897500</name>
</gene>
<dbReference type="GO" id="GO:0003676">
    <property type="term" value="F:nucleic acid binding"/>
    <property type="evidence" value="ECO:0007669"/>
    <property type="project" value="InterPro"/>
</dbReference>
<keyword evidence="3" id="KW-1185">Reference proteome</keyword>
<dbReference type="SMART" id="SM00950">
    <property type="entry name" value="Piwi"/>
    <property type="match status" value="1"/>
</dbReference>
<evidence type="ECO:0000313" key="3">
    <source>
        <dbReference type="Proteomes" id="UP001165063"/>
    </source>
</evidence>